<dbReference type="Gene3D" id="2.60.120.1570">
    <property type="entry name" value="Peptide-N-glycosidase F, N-terminal domain"/>
    <property type="match status" value="1"/>
</dbReference>
<accession>A0A8J3BS42</accession>
<proteinExistence type="predicted"/>
<dbReference type="SUPFAM" id="SSF49742">
    <property type="entry name" value="PHM/PNGase F"/>
    <property type="match status" value="1"/>
</dbReference>
<sequence>MKNLRKNYSMKTTYLILSLMLCFCFKSVAQDALNYTVFKNQPINFGGNPGNDQETTRLQNGRIVYKKVTVPNFPLGTDVTIKLSLRSNGDRWDKSGSCFVVTDTSKISILDVSKGEKTFPVSSTLNDKFGGVKASDTYSPVIELLRFMTPFGVGYYSNEEGKHRKPVYIPKWENEVVWELDISQLATLVSNTFYVGVWIDSWTKEGYNVDLSLVYSNRPRKTVQVKSLVNTISYVDGQSLPDFFAITPLEENFKLDKDAKNVKLYYTTTGHGGHEGGDEFIKIKNSVFMDNELVLDTIPWRDDCASFRRFNPTSGVWLKKDTASYIDEESHTYKTKEIKERIASSDLSRSNWCPGSLVKPFVVELGDLKKGEHILKISIPATLATEDKLNHWLVSAYIVYH</sequence>
<evidence type="ECO:0000256" key="1">
    <source>
        <dbReference type="ARBA" id="ARBA00023157"/>
    </source>
</evidence>
<gene>
    <name evidence="4" type="ORF">GCM10007962_17720</name>
</gene>
<dbReference type="InterPro" id="IPR008977">
    <property type="entry name" value="PHM/PNGase_F_dom_sf"/>
</dbReference>
<reference evidence="4" key="2">
    <citation type="submission" date="2020-09" db="EMBL/GenBank/DDBJ databases">
        <authorList>
            <person name="Sun Q."/>
            <person name="Ohkuma M."/>
        </authorList>
    </citation>
    <scope>NUCLEOTIDE SEQUENCE</scope>
    <source>
        <strain evidence="4">JCM 12862</strain>
    </source>
</reference>
<feature type="chain" id="PRO_5035303067" description="Peptide-N-glycosidase F N-terminal domain-containing protein" evidence="2">
    <location>
        <begin position="30"/>
        <end position="401"/>
    </location>
</feature>
<dbReference type="AlphaFoldDB" id="A0A8J3BS42"/>
<reference evidence="4" key="1">
    <citation type="journal article" date="2014" name="Int. J. Syst. Evol. Microbiol.">
        <title>Complete genome sequence of Corynebacterium casei LMG S-19264T (=DSM 44701T), isolated from a smear-ripened cheese.</title>
        <authorList>
            <consortium name="US DOE Joint Genome Institute (JGI-PGF)"/>
            <person name="Walter F."/>
            <person name="Albersmeier A."/>
            <person name="Kalinowski J."/>
            <person name="Ruckert C."/>
        </authorList>
    </citation>
    <scope>NUCLEOTIDE SEQUENCE</scope>
    <source>
        <strain evidence="4">JCM 12862</strain>
    </source>
</reference>
<dbReference type="SMART" id="SM01290">
    <property type="entry name" value="N-glycanase_N"/>
    <property type="match status" value="1"/>
</dbReference>
<evidence type="ECO:0000313" key="5">
    <source>
        <dbReference type="Proteomes" id="UP000612329"/>
    </source>
</evidence>
<dbReference type="Pfam" id="PF09113">
    <property type="entry name" value="N-glycanase_C"/>
    <property type="match status" value="1"/>
</dbReference>
<dbReference type="InterPro" id="IPR015196">
    <property type="entry name" value="PngaseF_N"/>
</dbReference>
<protein>
    <recommendedName>
        <fullName evidence="3">Peptide-N-glycosidase F N-terminal domain-containing protein</fullName>
    </recommendedName>
</protein>
<dbReference type="GO" id="GO:0016715">
    <property type="term" value="F:oxidoreductase activity, acting on paired donors, with incorporation or reduction of molecular oxygen, reduced ascorbate as one donor, and incorporation of one atom of oxygen"/>
    <property type="evidence" value="ECO:0007669"/>
    <property type="project" value="InterPro"/>
</dbReference>
<evidence type="ECO:0000259" key="3">
    <source>
        <dbReference type="SMART" id="SM01290"/>
    </source>
</evidence>
<dbReference type="InterPro" id="IPR015197">
    <property type="entry name" value="PngaseF_C"/>
</dbReference>
<evidence type="ECO:0000313" key="4">
    <source>
        <dbReference type="EMBL" id="GGK23949.1"/>
    </source>
</evidence>
<keyword evidence="1" id="KW-1015">Disulfide bond</keyword>
<feature type="domain" description="Peptide-N-glycosidase F N-terminal" evidence="3">
    <location>
        <begin position="37"/>
        <end position="215"/>
    </location>
</feature>
<keyword evidence="2" id="KW-0732">Signal</keyword>
<name>A0A8J3BS42_9FLAO</name>
<dbReference type="InterPro" id="IPR014784">
    <property type="entry name" value="Cu2_ascorb_mOase-like_C"/>
</dbReference>
<keyword evidence="5" id="KW-1185">Reference proteome</keyword>
<dbReference type="Pfam" id="PF09112">
    <property type="entry name" value="N-glycanase_N"/>
    <property type="match status" value="1"/>
</dbReference>
<dbReference type="EMBL" id="BMNR01000003">
    <property type="protein sequence ID" value="GGK23949.1"/>
    <property type="molecule type" value="Genomic_DNA"/>
</dbReference>
<dbReference type="InterPro" id="IPR043022">
    <property type="entry name" value="PngaseF_N_sf"/>
</dbReference>
<dbReference type="Gene3D" id="2.60.120.230">
    <property type="match status" value="1"/>
</dbReference>
<dbReference type="Proteomes" id="UP000612329">
    <property type="component" value="Unassembled WGS sequence"/>
</dbReference>
<feature type="signal peptide" evidence="2">
    <location>
        <begin position="1"/>
        <end position="29"/>
    </location>
</feature>
<evidence type="ECO:0000256" key="2">
    <source>
        <dbReference type="SAM" id="SignalP"/>
    </source>
</evidence>
<organism evidence="4 5">
    <name type="scientific">Yeosuana aromativorans</name>
    <dbReference type="NCBI Taxonomy" id="288019"/>
    <lineage>
        <taxon>Bacteria</taxon>
        <taxon>Pseudomonadati</taxon>
        <taxon>Bacteroidota</taxon>
        <taxon>Flavobacteriia</taxon>
        <taxon>Flavobacteriales</taxon>
        <taxon>Flavobacteriaceae</taxon>
        <taxon>Yeosuana</taxon>
    </lineage>
</organism>
<comment type="caution">
    <text evidence="4">The sequence shown here is derived from an EMBL/GenBank/DDBJ whole genome shotgun (WGS) entry which is preliminary data.</text>
</comment>